<comment type="subcellular location">
    <subcellularLocation>
        <location evidence="1">Cell membrane</location>
        <topology evidence="1">Multi-pass membrane protein</topology>
    </subcellularLocation>
</comment>
<evidence type="ECO:0000256" key="5">
    <source>
        <dbReference type="ARBA" id="ARBA00023136"/>
    </source>
</evidence>
<comment type="caution">
    <text evidence="8">The sequence shown here is derived from an EMBL/GenBank/DDBJ whole genome shotgun (WGS) entry which is preliminary data.</text>
</comment>
<accession>A0ABV2CQP8</accession>
<proteinExistence type="predicted"/>
<feature type="domain" description="ABC3 transporter permease C-terminal" evidence="7">
    <location>
        <begin position="281"/>
        <end position="396"/>
    </location>
</feature>
<dbReference type="PANTHER" id="PTHR43738:SF2">
    <property type="entry name" value="ABC TRANSPORTER PERMEASE"/>
    <property type="match status" value="1"/>
</dbReference>
<sequence length="404" mass="42622">MFNPFPVVLADYRRNRLLVCVTLALIALAVAIGVAVIAQERALRQGSARAADDFDLLVGAPGSPTQLVLTSVYLKLQSIPLVSGEVLARASTARGVRYAAPIAFGDSWQGYPVVGTIAGFASRGGQLPPAQGRLFARRGEAVIGARVPLALGAQIHPEHGMHRIDDEDEHHEHALTYTVVGRLPERHNVWDSAILVPVEDVWAVHELPAGHAAGDTHIGPPWDATRLPGMPAIAVKPDSVAAAYGLRGALRTNESMALFPAEVLNELYSTLGNVRDVMSVLAVASQVLVVVAVLMALLVGFLARARQFAVLRAIGAGSRYVFCVIWLEAGLLIAGGAAAGLVLGYGASWLLSAWLAPRMGFAMPVTLGTEELRLAAALAIAGLAIATLPGWLCLRRPIADGLRA</sequence>
<reference evidence="8 9" key="1">
    <citation type="submission" date="2024-07" db="EMBL/GenBank/DDBJ databases">
        <title>Uliginosibacterium paludis KCTC:42655.</title>
        <authorList>
            <person name="Kim M.K."/>
        </authorList>
    </citation>
    <scope>NUCLEOTIDE SEQUENCE [LARGE SCALE GENOMIC DNA]</scope>
    <source>
        <strain evidence="8 9">KCTC 42655</strain>
    </source>
</reference>
<evidence type="ECO:0000256" key="1">
    <source>
        <dbReference type="ARBA" id="ARBA00004651"/>
    </source>
</evidence>
<keyword evidence="4 6" id="KW-1133">Transmembrane helix</keyword>
<protein>
    <submittedName>
        <fullName evidence="8">ABC transporter permease</fullName>
    </submittedName>
</protein>
<gene>
    <name evidence="8" type="ORF">ABVT11_10440</name>
</gene>
<feature type="transmembrane region" description="Helical" evidence="6">
    <location>
        <begin position="372"/>
        <end position="394"/>
    </location>
</feature>
<feature type="transmembrane region" description="Helical" evidence="6">
    <location>
        <begin position="324"/>
        <end position="352"/>
    </location>
</feature>
<evidence type="ECO:0000313" key="9">
    <source>
        <dbReference type="Proteomes" id="UP001548590"/>
    </source>
</evidence>
<keyword evidence="2" id="KW-1003">Cell membrane</keyword>
<dbReference type="Pfam" id="PF02687">
    <property type="entry name" value="FtsX"/>
    <property type="match status" value="1"/>
</dbReference>
<keyword evidence="9" id="KW-1185">Reference proteome</keyword>
<evidence type="ECO:0000313" key="8">
    <source>
        <dbReference type="EMBL" id="MET1490243.1"/>
    </source>
</evidence>
<dbReference type="Proteomes" id="UP001548590">
    <property type="component" value="Unassembled WGS sequence"/>
</dbReference>
<dbReference type="EMBL" id="JBEWLZ010000005">
    <property type="protein sequence ID" value="MET1490243.1"/>
    <property type="molecule type" value="Genomic_DNA"/>
</dbReference>
<evidence type="ECO:0000256" key="2">
    <source>
        <dbReference type="ARBA" id="ARBA00022475"/>
    </source>
</evidence>
<evidence type="ECO:0000259" key="7">
    <source>
        <dbReference type="Pfam" id="PF02687"/>
    </source>
</evidence>
<evidence type="ECO:0000256" key="6">
    <source>
        <dbReference type="SAM" id="Phobius"/>
    </source>
</evidence>
<dbReference type="InterPro" id="IPR003838">
    <property type="entry name" value="ABC3_permease_C"/>
</dbReference>
<feature type="transmembrane region" description="Helical" evidence="6">
    <location>
        <begin position="277"/>
        <end position="303"/>
    </location>
</feature>
<dbReference type="InterPro" id="IPR051125">
    <property type="entry name" value="ABC-4/HrtB_transporter"/>
</dbReference>
<dbReference type="RefSeq" id="WP_345928418.1">
    <property type="nucleotide sequence ID" value="NZ_JBDIVF010000006.1"/>
</dbReference>
<name>A0ABV2CQP8_9RHOO</name>
<organism evidence="8 9">
    <name type="scientific">Uliginosibacterium paludis</name>
    <dbReference type="NCBI Taxonomy" id="1615952"/>
    <lineage>
        <taxon>Bacteria</taxon>
        <taxon>Pseudomonadati</taxon>
        <taxon>Pseudomonadota</taxon>
        <taxon>Betaproteobacteria</taxon>
        <taxon>Rhodocyclales</taxon>
        <taxon>Zoogloeaceae</taxon>
        <taxon>Uliginosibacterium</taxon>
    </lineage>
</organism>
<keyword evidence="5 6" id="KW-0472">Membrane</keyword>
<evidence type="ECO:0000256" key="3">
    <source>
        <dbReference type="ARBA" id="ARBA00022692"/>
    </source>
</evidence>
<dbReference type="PANTHER" id="PTHR43738">
    <property type="entry name" value="ABC TRANSPORTER, MEMBRANE PROTEIN"/>
    <property type="match status" value="1"/>
</dbReference>
<evidence type="ECO:0000256" key="4">
    <source>
        <dbReference type="ARBA" id="ARBA00022989"/>
    </source>
</evidence>
<keyword evidence="3 6" id="KW-0812">Transmembrane</keyword>